<evidence type="ECO:0000313" key="1">
    <source>
        <dbReference type="EMBL" id="CAG8694188.1"/>
    </source>
</evidence>
<organism evidence="1 2">
    <name type="scientific">Racocetra persica</name>
    <dbReference type="NCBI Taxonomy" id="160502"/>
    <lineage>
        <taxon>Eukaryota</taxon>
        <taxon>Fungi</taxon>
        <taxon>Fungi incertae sedis</taxon>
        <taxon>Mucoromycota</taxon>
        <taxon>Glomeromycotina</taxon>
        <taxon>Glomeromycetes</taxon>
        <taxon>Diversisporales</taxon>
        <taxon>Gigasporaceae</taxon>
        <taxon>Racocetra</taxon>
    </lineage>
</organism>
<sequence length="186" mass="20993">MIKSSFKPSPFKPPARIPLKPSNSDNIPNTSQEKKVKPLTSNRSKRIKVNNDSADDENTYRSESEDPEDENRMRKIPKNDNKDSSDTDDTDTSLPSAIRCTSSFPALAKLYRPFKPPTFTNPSLSLLNQGGIQKKRPGWGHRHVVKRPLFDPYAPDAINETRKKVHVVVDPILGKKLRPHQVEGVK</sequence>
<comment type="caution">
    <text evidence="1">The sequence shown here is derived from an EMBL/GenBank/DDBJ whole genome shotgun (WGS) entry which is preliminary data.</text>
</comment>
<gene>
    <name evidence="1" type="ORF">RPERSI_LOCUS9699</name>
</gene>
<dbReference type="EMBL" id="CAJVQC010018529">
    <property type="protein sequence ID" value="CAG8694188.1"/>
    <property type="molecule type" value="Genomic_DNA"/>
</dbReference>
<feature type="non-terminal residue" evidence="1">
    <location>
        <position position="186"/>
    </location>
</feature>
<dbReference type="Proteomes" id="UP000789920">
    <property type="component" value="Unassembled WGS sequence"/>
</dbReference>
<evidence type="ECO:0000313" key="2">
    <source>
        <dbReference type="Proteomes" id="UP000789920"/>
    </source>
</evidence>
<name>A0ACA9P7C7_9GLOM</name>
<proteinExistence type="predicted"/>
<protein>
    <submittedName>
        <fullName evidence="1">18931_t:CDS:1</fullName>
    </submittedName>
</protein>
<reference evidence="1" key="1">
    <citation type="submission" date="2021-06" db="EMBL/GenBank/DDBJ databases">
        <authorList>
            <person name="Kallberg Y."/>
            <person name="Tangrot J."/>
            <person name="Rosling A."/>
        </authorList>
    </citation>
    <scope>NUCLEOTIDE SEQUENCE</scope>
    <source>
        <strain evidence="1">MA461A</strain>
    </source>
</reference>
<keyword evidence="2" id="KW-1185">Reference proteome</keyword>
<accession>A0ACA9P7C7</accession>